<dbReference type="EC" id="3.4.-.-" evidence="19"/>
<evidence type="ECO:0000256" key="16">
    <source>
        <dbReference type="ARBA" id="ARBA00023136"/>
    </source>
</evidence>
<feature type="transmembrane region" description="Helical" evidence="21">
    <location>
        <begin position="412"/>
        <end position="433"/>
    </location>
</feature>
<dbReference type="InterPro" id="IPR007484">
    <property type="entry name" value="Peptidase_M28"/>
</dbReference>
<proteinExistence type="inferred from homology"/>
<evidence type="ECO:0000256" key="8">
    <source>
        <dbReference type="ARBA" id="ARBA00022801"/>
    </source>
</evidence>
<dbReference type="HAMAP" id="MF_02040">
    <property type="entry name" value="Mrp_NBP35"/>
    <property type="match status" value="1"/>
</dbReference>
<dbReference type="InterPro" id="IPR019591">
    <property type="entry name" value="Mrp/NBP35_ATP-bd"/>
</dbReference>
<comment type="similarity">
    <text evidence="3 19">Belongs to the peptidase M28 family.</text>
</comment>
<feature type="domain" description="Peptidase M28" evidence="22">
    <location>
        <begin position="178"/>
        <end position="368"/>
    </location>
</feature>
<evidence type="ECO:0000256" key="17">
    <source>
        <dbReference type="ARBA" id="ARBA00023180"/>
    </source>
</evidence>
<keyword evidence="11" id="KW-0067">ATP-binding</keyword>
<keyword evidence="10 19" id="KW-0862">Zinc</keyword>
<feature type="transmembrane region" description="Helical" evidence="21">
    <location>
        <begin position="487"/>
        <end position="508"/>
    </location>
</feature>
<organism evidence="23 24">
    <name type="scientific">Rhodotorula graminis (strain WP1)</name>
    <dbReference type="NCBI Taxonomy" id="578459"/>
    <lineage>
        <taxon>Eukaryota</taxon>
        <taxon>Fungi</taxon>
        <taxon>Dikarya</taxon>
        <taxon>Basidiomycota</taxon>
        <taxon>Pucciniomycotina</taxon>
        <taxon>Microbotryomycetes</taxon>
        <taxon>Sporidiobolales</taxon>
        <taxon>Sporidiobolaceae</taxon>
        <taxon>Rhodotorula</taxon>
    </lineage>
</organism>
<keyword evidence="5 21" id="KW-0812">Transmembrane</keyword>
<dbReference type="GO" id="GO:0016226">
    <property type="term" value="P:iron-sulfur cluster assembly"/>
    <property type="evidence" value="ECO:0007669"/>
    <property type="project" value="InterPro"/>
</dbReference>
<keyword evidence="6 19" id="KW-0479">Metal-binding</keyword>
<comment type="similarity">
    <text evidence="18">Belongs to the Mrp/NBP35 ATP-binding proteins family.</text>
</comment>
<evidence type="ECO:0000256" key="5">
    <source>
        <dbReference type="ARBA" id="ARBA00022692"/>
    </source>
</evidence>
<evidence type="ECO:0000256" key="19">
    <source>
        <dbReference type="RuleBase" id="RU361240"/>
    </source>
</evidence>
<feature type="transmembrane region" description="Helical" evidence="21">
    <location>
        <begin position="624"/>
        <end position="643"/>
    </location>
</feature>
<dbReference type="Gene3D" id="3.40.630.10">
    <property type="entry name" value="Zn peptidases"/>
    <property type="match status" value="1"/>
</dbReference>
<dbReference type="GO" id="GO:0005524">
    <property type="term" value="F:ATP binding"/>
    <property type="evidence" value="ECO:0007669"/>
    <property type="project" value="UniProtKB-KW"/>
</dbReference>
<dbReference type="GO" id="GO:0140663">
    <property type="term" value="F:ATP-dependent FeS chaperone activity"/>
    <property type="evidence" value="ECO:0007669"/>
    <property type="project" value="InterPro"/>
</dbReference>
<evidence type="ECO:0000256" key="20">
    <source>
        <dbReference type="SAM" id="MobiDB-lite"/>
    </source>
</evidence>
<dbReference type="STRING" id="578459.A0A194SBU7"/>
<keyword evidence="7" id="KW-0547">Nucleotide-binding</keyword>
<evidence type="ECO:0000256" key="18">
    <source>
        <dbReference type="ARBA" id="ARBA00024036"/>
    </source>
</evidence>
<evidence type="ECO:0000256" key="12">
    <source>
        <dbReference type="ARBA" id="ARBA00022989"/>
    </source>
</evidence>
<keyword evidence="4 19" id="KW-0645">Protease</keyword>
<dbReference type="InterPro" id="IPR027417">
    <property type="entry name" value="P-loop_NTPase"/>
</dbReference>
<keyword evidence="15" id="KW-0482">Metalloprotease</keyword>
<dbReference type="GO" id="GO:0032981">
    <property type="term" value="P:mitochondrial respiratory chain complex I assembly"/>
    <property type="evidence" value="ECO:0007669"/>
    <property type="project" value="TreeGrafter"/>
</dbReference>
<feature type="transmembrane region" description="Helical" evidence="21">
    <location>
        <begin position="589"/>
        <end position="612"/>
    </location>
</feature>
<evidence type="ECO:0000256" key="21">
    <source>
        <dbReference type="SAM" id="Phobius"/>
    </source>
</evidence>
<evidence type="ECO:0000256" key="15">
    <source>
        <dbReference type="ARBA" id="ARBA00023049"/>
    </source>
</evidence>
<reference evidence="23 24" key="1">
    <citation type="journal article" date="2015" name="Front. Microbiol.">
        <title>Genome sequence of the plant growth promoting endophytic yeast Rhodotorula graminis WP1.</title>
        <authorList>
            <person name="Firrincieli A."/>
            <person name="Otillar R."/>
            <person name="Salamov A."/>
            <person name="Schmutz J."/>
            <person name="Khan Z."/>
            <person name="Redman R.S."/>
            <person name="Fleck N.D."/>
            <person name="Lindquist E."/>
            <person name="Grigoriev I.V."/>
            <person name="Doty S.L."/>
        </authorList>
    </citation>
    <scope>NUCLEOTIDE SEQUENCE [LARGE SCALE GENOMIC DNA]</scope>
    <source>
        <strain evidence="23 24">WP1</strain>
    </source>
</reference>
<comment type="cofactor">
    <cofactor evidence="1">
        <name>Zn(2+)</name>
        <dbReference type="ChEBI" id="CHEBI:29105"/>
    </cofactor>
</comment>
<dbReference type="OrthoDB" id="76293at2759"/>
<dbReference type="Gene3D" id="3.40.50.300">
    <property type="entry name" value="P-loop containing nucleotide triphosphate hydrolases"/>
    <property type="match status" value="1"/>
</dbReference>
<evidence type="ECO:0000256" key="3">
    <source>
        <dbReference type="ARBA" id="ARBA00010918"/>
    </source>
</evidence>
<dbReference type="EMBL" id="KQ474073">
    <property type="protein sequence ID" value="KPV78077.1"/>
    <property type="molecule type" value="Genomic_DNA"/>
</dbReference>
<dbReference type="PANTHER" id="PTHR42961">
    <property type="entry name" value="IRON-SULFUR PROTEIN NUBPL"/>
    <property type="match status" value="1"/>
</dbReference>
<keyword evidence="9" id="KW-0256">Endoplasmic reticulum</keyword>
<dbReference type="Pfam" id="PF10609">
    <property type="entry name" value="ParA"/>
    <property type="match status" value="1"/>
</dbReference>
<evidence type="ECO:0000256" key="14">
    <source>
        <dbReference type="ARBA" id="ARBA00023014"/>
    </source>
</evidence>
<dbReference type="InterPro" id="IPR044304">
    <property type="entry name" value="NUBPL-like"/>
</dbReference>
<dbReference type="PANTHER" id="PTHR42961:SF2">
    <property type="entry name" value="IRON-SULFUR PROTEIN NUBPL"/>
    <property type="match status" value="1"/>
</dbReference>
<dbReference type="OMA" id="EPVDAML"/>
<dbReference type="GO" id="GO:0008237">
    <property type="term" value="F:metallopeptidase activity"/>
    <property type="evidence" value="ECO:0007669"/>
    <property type="project" value="UniProtKB-KW"/>
</dbReference>
<dbReference type="GO" id="GO:0006508">
    <property type="term" value="P:proteolysis"/>
    <property type="evidence" value="ECO:0007669"/>
    <property type="project" value="UniProtKB-KW"/>
</dbReference>
<evidence type="ECO:0000256" key="6">
    <source>
        <dbReference type="ARBA" id="ARBA00022723"/>
    </source>
</evidence>
<feature type="transmembrane region" description="Helical" evidence="21">
    <location>
        <begin position="650"/>
        <end position="673"/>
    </location>
</feature>
<evidence type="ECO:0000256" key="7">
    <source>
        <dbReference type="ARBA" id="ARBA00022741"/>
    </source>
</evidence>
<evidence type="ECO:0000256" key="1">
    <source>
        <dbReference type="ARBA" id="ARBA00001947"/>
    </source>
</evidence>
<evidence type="ECO:0000313" key="24">
    <source>
        <dbReference type="Proteomes" id="UP000053890"/>
    </source>
</evidence>
<accession>A0A194SBU7</accession>
<evidence type="ECO:0000256" key="10">
    <source>
        <dbReference type="ARBA" id="ARBA00022833"/>
    </source>
</evidence>
<evidence type="ECO:0000313" key="23">
    <source>
        <dbReference type="EMBL" id="KPV78077.1"/>
    </source>
</evidence>
<dbReference type="FunFam" id="3.40.630.10:FF:000008">
    <property type="entry name" value="Endoplasmic reticulum metallopeptidase 1"/>
    <property type="match status" value="1"/>
</dbReference>
<dbReference type="FunFam" id="3.40.50.300:FF:001278">
    <property type="entry name" value="Iron-sulfur cluster carrier protein"/>
    <property type="match status" value="1"/>
</dbReference>
<dbReference type="GO" id="GO:0005739">
    <property type="term" value="C:mitochondrion"/>
    <property type="evidence" value="ECO:0007669"/>
    <property type="project" value="TreeGrafter"/>
</dbReference>
<evidence type="ECO:0000256" key="4">
    <source>
        <dbReference type="ARBA" id="ARBA00022670"/>
    </source>
</evidence>
<name>A0A194SBU7_RHOGW</name>
<evidence type="ECO:0000256" key="11">
    <source>
        <dbReference type="ARBA" id="ARBA00022840"/>
    </source>
</evidence>
<feature type="transmembrane region" description="Helical" evidence="21">
    <location>
        <begin position="557"/>
        <end position="577"/>
    </location>
</feature>
<keyword evidence="12 21" id="KW-1133">Transmembrane helix</keyword>
<dbReference type="Pfam" id="PF04389">
    <property type="entry name" value="Peptidase_M28"/>
    <property type="match status" value="1"/>
</dbReference>
<keyword evidence="14" id="KW-0411">Iron-sulfur</keyword>
<gene>
    <name evidence="23" type="ORF">RHOBADRAFT_50590</name>
</gene>
<dbReference type="CDD" id="cd02037">
    <property type="entry name" value="Mrp_NBP35"/>
    <property type="match status" value="1"/>
</dbReference>
<feature type="region of interest" description="Disordered" evidence="20">
    <location>
        <begin position="966"/>
        <end position="991"/>
    </location>
</feature>
<evidence type="ECO:0000259" key="22">
    <source>
        <dbReference type="Pfam" id="PF04389"/>
    </source>
</evidence>
<dbReference type="Proteomes" id="UP000053890">
    <property type="component" value="Unassembled WGS sequence"/>
</dbReference>
<dbReference type="InterPro" id="IPR048024">
    <property type="entry name" value="Fxna-like_M28_dom"/>
</dbReference>
<feature type="transmembrane region" description="Helical" evidence="21">
    <location>
        <begin position="445"/>
        <end position="475"/>
    </location>
</feature>
<keyword evidence="24" id="KW-1185">Reference proteome</keyword>
<keyword evidence="16 21" id="KW-0472">Membrane</keyword>
<dbReference type="InterPro" id="IPR033756">
    <property type="entry name" value="YlxH/NBP35"/>
</dbReference>
<keyword evidence="17" id="KW-0325">Glycoprotein</keyword>
<dbReference type="SUPFAM" id="SSF52540">
    <property type="entry name" value="P-loop containing nucleoside triphosphate hydrolases"/>
    <property type="match status" value="1"/>
</dbReference>
<dbReference type="GO" id="GO:0005789">
    <property type="term" value="C:endoplasmic reticulum membrane"/>
    <property type="evidence" value="ECO:0007669"/>
    <property type="project" value="UniProtKB-SubCell"/>
</dbReference>
<evidence type="ECO:0000256" key="9">
    <source>
        <dbReference type="ARBA" id="ARBA00022824"/>
    </source>
</evidence>
<dbReference type="GeneID" id="28975842"/>
<protein>
    <recommendedName>
        <fullName evidence="19">Peptide hydrolase</fullName>
        <ecNumber evidence="19">3.4.-.-</ecNumber>
    </recommendedName>
</protein>
<dbReference type="GO" id="GO:0046872">
    <property type="term" value="F:metal ion binding"/>
    <property type="evidence" value="ECO:0007669"/>
    <property type="project" value="UniProtKB-KW"/>
</dbReference>
<keyword evidence="13" id="KW-0408">Iron</keyword>
<comment type="subcellular location">
    <subcellularLocation>
        <location evidence="2">Endoplasmic reticulum membrane</location>
        <topology evidence="2">Multi-pass membrane protein</topology>
    </subcellularLocation>
</comment>
<evidence type="ECO:0000256" key="13">
    <source>
        <dbReference type="ARBA" id="ARBA00023004"/>
    </source>
</evidence>
<feature type="region of interest" description="Disordered" evidence="20">
    <location>
        <begin position="1"/>
        <end position="40"/>
    </location>
</feature>
<dbReference type="CDD" id="cd03875">
    <property type="entry name" value="M28_Fxna_like"/>
    <property type="match status" value="1"/>
</dbReference>
<feature type="transmembrane region" description="Helical" evidence="21">
    <location>
        <begin position="528"/>
        <end position="551"/>
    </location>
</feature>
<sequence>MALAPKSPRAPALDNSLASPPSPPTTTTTTPRAKALEPVKQRTHTPWPVLPSLAVLLPILALFTWTSVRLHYELPTPGHALFSPDGSPVFSESHAMRYIKDLASYGDGTPRYRILGTREMVETDQYLLDKVAEIRQDVVQRHPDGGMQLEVWHQTGDGTHLFDFMDKMVWKKYMGVTNVIVRLSDGTAATKANAVLVNAHTDSTLPSPGAADDLFGVAVMLEAMRVMAMGERRLTNSVIFLFNGAEESLQDASHLFITQHPLKDTVKAVVNIEACGTDGKEIVFQATSPEMIRALARTPSPYATVIASEIFQTGLILSDTDFVQFVQYGNLTGLDMALVQNSYRYHTTLDTVDNIEPGALQHTGENLIPLLEYLTSPETTMGNSHESMPILPHAPTSHTIFFSALGGKVFVVYSRATATLVYGIIAALVAVIATDRVDWTTHKKAYLLGVVGVLGGLVSAIIGANSVAFLTSIVLGKPMSWFSNEAYPLFLFGPPALLGVVLWQYFLVSNRVRSPIASVAQDAAESSLLEHATLVGLVVFNSGITLVGHALGVGSSYLYAIGSVSGLAALLLNDYVLRNKSKGLHLVTYVVGQSLPLLVGIEGIIGFLDLFVPLTGRLGAEAPVDFIIATLVGAIGYLTVPMLSPLCHRWGAFFTARLAVFLLLVSAFSIGWFTRPSGSPYDAAHPKRLLVLHMENTTTSPSTFNLHVASVDGTPFSGLVESATAGLRAAGSVPEPTIADDLSVEWDIVYPVSQFLTTYRIELPPVDANYVATWTDSLKVTVQRNVLNSIKQTRHVELTLEHPGIIWPVMSFTADVVAWDLPQPPERGDVRHHVKSVAAYGVTSFPLSVTVQLTPEQFAAAMREDQRSKQQRADSSAEDRALASLRIDYSGLDVHGMWPASMQSDDAVEDARRQLARGTKPGMRFFEQFALRLEHEPVDAMLLTLLKPTCTCLPLHVAPSTPSLARSFASTSAPRSHDNPLGLPRNDAPPTMPRMQRGLPQKCRLDGVKKVVVVSSGKGGVGKSSVAVNLALALSALPHSVTGGARPRVGVLDLDIFGPSLPKLMGLEGAGEPFLTAENRLTPLRAHGLPCMSMGFLLPNNPPDPTNPTSHPSDTPVVWRGMMVMKAVQQLLFDVDWRAGTGGHDLDILVVDTPPGTGDVTLSLGQLVEVDGSVIVSTPQNVAIIDTRKGVAMFRKLGIPITGAILNMSHFLCPGSSTPHYIFGRPDAFNSTCADLSLDVLGQIPIEPDVSSRGDSGAPVVMLASPASSSGDELAAGPSKAREAFLTLGEQVWHRLQQGARA</sequence>
<dbReference type="RefSeq" id="XP_018274126.1">
    <property type="nucleotide sequence ID" value="XM_018415394.1"/>
</dbReference>
<evidence type="ECO:0000256" key="2">
    <source>
        <dbReference type="ARBA" id="ARBA00004477"/>
    </source>
</evidence>
<keyword evidence="8 19" id="KW-0378">Hydrolase</keyword>
<dbReference type="GO" id="GO:0051539">
    <property type="term" value="F:4 iron, 4 sulfur cluster binding"/>
    <property type="evidence" value="ECO:0007669"/>
    <property type="project" value="TreeGrafter"/>
</dbReference>
<dbReference type="SUPFAM" id="SSF53187">
    <property type="entry name" value="Zn-dependent exopeptidases"/>
    <property type="match status" value="1"/>
</dbReference>